<keyword evidence="1" id="KW-0805">Transcription regulation</keyword>
<name>A0A172ZEI6_9BACL</name>
<dbReference type="PANTHER" id="PTHR43280:SF2">
    <property type="entry name" value="HTH-TYPE TRANSCRIPTIONAL REGULATOR EXSA"/>
    <property type="match status" value="1"/>
</dbReference>
<sequence>MFLKKQVIRRGQHVYTYYRLVESYRDTDGKVRHQTIRYLGRLDDEAAAAVRRQLREGSLDYGPIDSPQTIVSHSEPHPHRPPAVPGSLPLLWRPVSFTTIRFDTPAKSEWMVADRDTLLMIGKGSARVTIRGHAADMDAQQILFCPEGAGFHIGNAGHEPLELFHLVLQEIPTDADYPLATTTSAKLAAWPSFLPAGGKGDWSESAVILHIQSPAEIRRLCGELNTYDEHSVHQPLQMLRFYRNFYELLHLLCMETEGTVQNDHLTFEQMIQYVQTHYRENLRRDELARQMGVTPEHFSRLFRSYKGCSFSTYLSRVRLNQARLDFQLSQTSTDMIARRCGYSDVHYFSRKFKQQFGLPPSQYRTSLKQYAACDIPLTSMLLYLGIKPAAGYLNLNMLRLWQEHFWPLSSAEAGGSSSEAQETKPYLQLSDLENLPTPSSEWIQTIQPDLLFAYEDHPNIEQLNEYVPVQQLALEHYNWREQWLWLAERVQRQHQAQAWLQSWDTRLEVARQDIQSWLSRRETVGIYKIVAEKVYVYGNLRSMGGPLIYDGLGCEAPESVQQQIIRKGLLNIEVPLPQLDHYAADHMIVIHYPVEHQNRELRQTSPSVMNSSWWNQLPAVQAGKVYMMDPHIFYGFDPFSQELQLDRWLQCLASYLP</sequence>
<dbReference type="KEGG" id="pbv:AR543_07915"/>
<dbReference type="Gene3D" id="1.10.10.60">
    <property type="entry name" value="Homeodomain-like"/>
    <property type="match status" value="2"/>
</dbReference>
<dbReference type="Pfam" id="PF01497">
    <property type="entry name" value="Peripla_BP_2"/>
    <property type="match status" value="1"/>
</dbReference>
<evidence type="ECO:0000256" key="1">
    <source>
        <dbReference type="ARBA" id="ARBA00023015"/>
    </source>
</evidence>
<dbReference type="EMBL" id="CP013023">
    <property type="protein sequence ID" value="ANF95939.1"/>
    <property type="molecule type" value="Genomic_DNA"/>
</dbReference>
<dbReference type="InterPro" id="IPR002491">
    <property type="entry name" value="ABC_transptr_periplasmic_BD"/>
</dbReference>
<reference evidence="7" key="1">
    <citation type="submission" date="2015-10" db="EMBL/GenBank/DDBJ databases">
        <title>Genome of Paenibacillus bovis sp. nov.</title>
        <authorList>
            <person name="Wu Z."/>
            <person name="Gao C."/>
            <person name="Liu Z."/>
            <person name="Zheng H."/>
        </authorList>
    </citation>
    <scope>NUCLEOTIDE SEQUENCE [LARGE SCALE GENOMIC DNA]</scope>
    <source>
        <strain evidence="7">BD3526</strain>
    </source>
</reference>
<evidence type="ECO:0000259" key="5">
    <source>
        <dbReference type="PROSITE" id="PS50983"/>
    </source>
</evidence>
<keyword evidence="7" id="KW-1185">Reference proteome</keyword>
<dbReference type="SUPFAM" id="SSF53807">
    <property type="entry name" value="Helical backbone' metal receptor"/>
    <property type="match status" value="1"/>
</dbReference>
<keyword evidence="3" id="KW-0804">Transcription</keyword>
<dbReference type="PROSITE" id="PS50983">
    <property type="entry name" value="FE_B12_PBP"/>
    <property type="match status" value="1"/>
</dbReference>
<organism evidence="6 7">
    <name type="scientific">Paenibacillus bovis</name>
    <dbReference type="NCBI Taxonomy" id="1616788"/>
    <lineage>
        <taxon>Bacteria</taxon>
        <taxon>Bacillati</taxon>
        <taxon>Bacillota</taxon>
        <taxon>Bacilli</taxon>
        <taxon>Bacillales</taxon>
        <taxon>Paenibacillaceae</taxon>
        <taxon>Paenibacillus</taxon>
    </lineage>
</organism>
<gene>
    <name evidence="6" type="ORF">AR543_07915</name>
</gene>
<protein>
    <recommendedName>
        <fullName evidence="8">AraC family transcriptional regulator</fullName>
    </recommendedName>
</protein>
<dbReference type="PRINTS" id="PR00032">
    <property type="entry name" value="HTHARAC"/>
</dbReference>
<proteinExistence type="predicted"/>
<dbReference type="STRING" id="1616788.AR543_07915"/>
<dbReference type="SUPFAM" id="SSF51182">
    <property type="entry name" value="RmlC-like cupins"/>
    <property type="match status" value="1"/>
</dbReference>
<dbReference type="Pfam" id="PF12833">
    <property type="entry name" value="HTH_18"/>
    <property type="match status" value="1"/>
</dbReference>
<dbReference type="GO" id="GO:0043565">
    <property type="term" value="F:sequence-specific DNA binding"/>
    <property type="evidence" value="ECO:0007669"/>
    <property type="project" value="InterPro"/>
</dbReference>
<dbReference type="InterPro" id="IPR018060">
    <property type="entry name" value="HTH_AraC"/>
</dbReference>
<evidence type="ECO:0000256" key="2">
    <source>
        <dbReference type="ARBA" id="ARBA00023125"/>
    </source>
</evidence>
<keyword evidence="2" id="KW-0238">DNA-binding</keyword>
<dbReference type="Proteomes" id="UP000078148">
    <property type="component" value="Chromosome"/>
</dbReference>
<dbReference type="InterPro" id="IPR009057">
    <property type="entry name" value="Homeodomain-like_sf"/>
</dbReference>
<dbReference type="PANTHER" id="PTHR43280">
    <property type="entry name" value="ARAC-FAMILY TRANSCRIPTIONAL REGULATOR"/>
    <property type="match status" value="1"/>
</dbReference>
<dbReference type="InterPro" id="IPR011051">
    <property type="entry name" value="RmlC_Cupin_sf"/>
</dbReference>
<dbReference type="Gene3D" id="3.40.50.1980">
    <property type="entry name" value="Nitrogenase molybdenum iron protein domain"/>
    <property type="match status" value="1"/>
</dbReference>
<dbReference type="PROSITE" id="PS01124">
    <property type="entry name" value="HTH_ARAC_FAMILY_2"/>
    <property type="match status" value="1"/>
</dbReference>
<evidence type="ECO:0000256" key="3">
    <source>
        <dbReference type="ARBA" id="ARBA00023163"/>
    </source>
</evidence>
<dbReference type="InterPro" id="IPR020449">
    <property type="entry name" value="Tscrpt_reg_AraC-type_HTH"/>
</dbReference>
<dbReference type="SUPFAM" id="SSF46689">
    <property type="entry name" value="Homeodomain-like"/>
    <property type="match status" value="2"/>
</dbReference>
<dbReference type="GO" id="GO:0003700">
    <property type="term" value="F:DNA-binding transcription factor activity"/>
    <property type="evidence" value="ECO:0007669"/>
    <property type="project" value="InterPro"/>
</dbReference>
<feature type="domain" description="HTH araC/xylS-type" evidence="4">
    <location>
        <begin position="268"/>
        <end position="366"/>
    </location>
</feature>
<evidence type="ECO:0000313" key="7">
    <source>
        <dbReference type="Proteomes" id="UP000078148"/>
    </source>
</evidence>
<evidence type="ECO:0000313" key="6">
    <source>
        <dbReference type="EMBL" id="ANF95939.1"/>
    </source>
</evidence>
<accession>A0A172ZEI6</accession>
<evidence type="ECO:0000259" key="4">
    <source>
        <dbReference type="PROSITE" id="PS01124"/>
    </source>
</evidence>
<feature type="domain" description="Fe/B12 periplasmic-binding" evidence="5">
    <location>
        <begin position="369"/>
        <end position="657"/>
    </location>
</feature>
<dbReference type="SMART" id="SM00342">
    <property type="entry name" value="HTH_ARAC"/>
    <property type="match status" value="1"/>
</dbReference>
<evidence type="ECO:0008006" key="8">
    <source>
        <dbReference type="Google" id="ProtNLM"/>
    </source>
</evidence>
<dbReference type="AlphaFoldDB" id="A0A172ZEI6"/>
<reference evidence="6 7" key="2">
    <citation type="journal article" date="2016" name="Int. J. Syst. Evol. Microbiol.">
        <title>Paenibacillus bovis sp. nov., isolated from raw yak (Bos grunniens) milk.</title>
        <authorList>
            <person name="Gao C."/>
            <person name="Han J."/>
            <person name="Liu Z."/>
            <person name="Xu X."/>
            <person name="Hang F."/>
            <person name="Wu Z."/>
        </authorList>
    </citation>
    <scope>NUCLEOTIDE SEQUENCE [LARGE SCALE GENOMIC DNA]</scope>
    <source>
        <strain evidence="6 7">BD3526</strain>
    </source>
</reference>